<evidence type="ECO:0000259" key="7">
    <source>
        <dbReference type="PROSITE" id="PS50157"/>
    </source>
</evidence>
<evidence type="ECO:0000313" key="9">
    <source>
        <dbReference type="Proteomes" id="UP000835052"/>
    </source>
</evidence>
<dbReference type="Proteomes" id="UP000835052">
    <property type="component" value="Unassembled WGS sequence"/>
</dbReference>
<feature type="region of interest" description="Disordered" evidence="6">
    <location>
        <begin position="255"/>
        <end position="307"/>
    </location>
</feature>
<evidence type="ECO:0000256" key="4">
    <source>
        <dbReference type="ARBA" id="ARBA00022833"/>
    </source>
</evidence>
<proteinExistence type="predicted"/>
<dbReference type="PANTHER" id="PTHR24408">
    <property type="entry name" value="ZINC FINGER PROTEIN"/>
    <property type="match status" value="1"/>
</dbReference>
<feature type="domain" description="C2H2-type" evidence="7">
    <location>
        <begin position="151"/>
        <end position="174"/>
    </location>
</feature>
<dbReference type="InterPro" id="IPR013087">
    <property type="entry name" value="Znf_C2H2_type"/>
</dbReference>
<dbReference type="GO" id="GO:0043565">
    <property type="term" value="F:sequence-specific DNA binding"/>
    <property type="evidence" value="ECO:0007669"/>
    <property type="project" value="TreeGrafter"/>
</dbReference>
<protein>
    <recommendedName>
        <fullName evidence="7">C2H2-type domain-containing protein</fullName>
    </recommendedName>
</protein>
<keyword evidence="4" id="KW-0862">Zinc</keyword>
<dbReference type="EMBL" id="CAJGYM010000159">
    <property type="protein sequence ID" value="CAD6199180.1"/>
    <property type="molecule type" value="Genomic_DNA"/>
</dbReference>
<feature type="domain" description="C2H2-type" evidence="7">
    <location>
        <begin position="180"/>
        <end position="203"/>
    </location>
</feature>
<feature type="domain" description="C2H2-type" evidence="7">
    <location>
        <begin position="115"/>
        <end position="143"/>
    </location>
</feature>
<evidence type="ECO:0000256" key="3">
    <source>
        <dbReference type="ARBA" id="ARBA00022771"/>
    </source>
</evidence>
<dbReference type="GO" id="GO:0008270">
    <property type="term" value="F:zinc ion binding"/>
    <property type="evidence" value="ECO:0007669"/>
    <property type="project" value="UniProtKB-KW"/>
</dbReference>
<gene>
    <name evidence="8" type="ORF">CAUJ_LOCUS15084</name>
</gene>
<organism evidence="8 9">
    <name type="scientific">Caenorhabditis auriculariae</name>
    <dbReference type="NCBI Taxonomy" id="2777116"/>
    <lineage>
        <taxon>Eukaryota</taxon>
        <taxon>Metazoa</taxon>
        <taxon>Ecdysozoa</taxon>
        <taxon>Nematoda</taxon>
        <taxon>Chromadorea</taxon>
        <taxon>Rhabditida</taxon>
        <taxon>Rhabditina</taxon>
        <taxon>Rhabditomorpha</taxon>
        <taxon>Rhabditoidea</taxon>
        <taxon>Rhabditidae</taxon>
        <taxon>Peloderinae</taxon>
        <taxon>Caenorhabditis</taxon>
    </lineage>
</organism>
<dbReference type="PROSITE" id="PS00028">
    <property type="entry name" value="ZINC_FINGER_C2H2_1"/>
    <property type="match status" value="4"/>
</dbReference>
<dbReference type="Gene3D" id="3.30.160.60">
    <property type="entry name" value="Classic Zinc Finger"/>
    <property type="match status" value="2"/>
</dbReference>
<sequence>MSVMQENHYYQQPAEERYDQQSIAAPEDYTHLESKFTFFPTFSAVDLLKSTSSSNISQSGSLRTIFNDSDVSEVDQRVEYTPQNAIFQRNDRKEIFKTTESNERRKFSRFRHKEYACDDCDRMFTLKHNLQQHFIQYHMGCRKLRKAQCAIKCEICSKVYSSASVLREHVDVVHQLVLRHECPQCHMKFGRINGLRRHVKMVHENVVRYCPYMEEGCTHAGYKCPKALAAHIRSVHTMERPFNCSYCPKKYMRRSDKKTHERKHQMRNEESSTPVEFTFTENSDGSSSFPKRGDREAKNERAVEEPRRTFRPELEAIPIKRRLPPRRLSKEAILARIK</sequence>
<evidence type="ECO:0000313" key="8">
    <source>
        <dbReference type="EMBL" id="CAD6199180.1"/>
    </source>
</evidence>
<feature type="compositionally biased region" description="Basic residues" evidence="6">
    <location>
        <begin position="255"/>
        <end position="265"/>
    </location>
</feature>
<evidence type="ECO:0000256" key="1">
    <source>
        <dbReference type="ARBA" id="ARBA00022723"/>
    </source>
</evidence>
<feature type="compositionally biased region" description="Basic and acidic residues" evidence="6">
    <location>
        <begin position="291"/>
        <end position="307"/>
    </location>
</feature>
<reference evidence="8" key="1">
    <citation type="submission" date="2020-10" db="EMBL/GenBank/DDBJ databases">
        <authorList>
            <person name="Kikuchi T."/>
        </authorList>
    </citation>
    <scope>NUCLEOTIDE SEQUENCE</scope>
    <source>
        <strain evidence="8">NKZ352</strain>
    </source>
</reference>
<dbReference type="Pfam" id="PF00096">
    <property type="entry name" value="zf-C2H2"/>
    <property type="match status" value="2"/>
</dbReference>
<dbReference type="GO" id="GO:0005634">
    <property type="term" value="C:nucleus"/>
    <property type="evidence" value="ECO:0007669"/>
    <property type="project" value="TreeGrafter"/>
</dbReference>
<evidence type="ECO:0000256" key="6">
    <source>
        <dbReference type="SAM" id="MobiDB-lite"/>
    </source>
</evidence>
<dbReference type="AlphaFoldDB" id="A0A8S1HV51"/>
<comment type="caution">
    <text evidence="8">The sequence shown here is derived from an EMBL/GenBank/DDBJ whole genome shotgun (WGS) entry which is preliminary data.</text>
</comment>
<dbReference type="SMART" id="SM00355">
    <property type="entry name" value="ZnF_C2H2"/>
    <property type="match status" value="5"/>
</dbReference>
<dbReference type="OrthoDB" id="8114442at2759"/>
<evidence type="ECO:0000256" key="5">
    <source>
        <dbReference type="PROSITE-ProRule" id="PRU00042"/>
    </source>
</evidence>
<dbReference type="PANTHER" id="PTHR24408:SF58">
    <property type="entry name" value="TRANSCRIPTION FACTOR (TFIIIA), PUTATIVE (AFU_ORTHOLOGUE AFUA_1G05150)-RELATED"/>
    <property type="match status" value="1"/>
</dbReference>
<keyword evidence="3 5" id="KW-0863">Zinc-finger</keyword>
<dbReference type="InterPro" id="IPR036236">
    <property type="entry name" value="Znf_C2H2_sf"/>
</dbReference>
<keyword evidence="9" id="KW-1185">Reference proteome</keyword>
<keyword evidence="2" id="KW-0677">Repeat</keyword>
<dbReference type="GO" id="GO:0000981">
    <property type="term" value="F:DNA-binding transcription factor activity, RNA polymerase II-specific"/>
    <property type="evidence" value="ECO:0007669"/>
    <property type="project" value="TreeGrafter"/>
</dbReference>
<feature type="domain" description="C2H2-type" evidence="7">
    <location>
        <begin position="242"/>
        <end position="269"/>
    </location>
</feature>
<accession>A0A8S1HV51</accession>
<name>A0A8S1HV51_9PELO</name>
<feature type="compositionally biased region" description="Polar residues" evidence="6">
    <location>
        <begin position="271"/>
        <end position="289"/>
    </location>
</feature>
<keyword evidence="1" id="KW-0479">Metal-binding</keyword>
<evidence type="ECO:0000256" key="2">
    <source>
        <dbReference type="ARBA" id="ARBA00022737"/>
    </source>
</evidence>
<dbReference type="SUPFAM" id="SSF57667">
    <property type="entry name" value="beta-beta-alpha zinc fingers"/>
    <property type="match status" value="2"/>
</dbReference>
<dbReference type="PROSITE" id="PS50157">
    <property type="entry name" value="ZINC_FINGER_C2H2_2"/>
    <property type="match status" value="4"/>
</dbReference>